<evidence type="ECO:0000256" key="2">
    <source>
        <dbReference type="ARBA" id="ARBA00006602"/>
    </source>
</evidence>
<dbReference type="Pfam" id="PF02108">
    <property type="entry name" value="FliH"/>
    <property type="match status" value="1"/>
</dbReference>
<comment type="similarity">
    <text evidence="2">Belongs to the FliH family.</text>
</comment>
<keyword evidence="6" id="KW-0653">Protein transport</keyword>
<accession>A0ABW8K8T8</accession>
<evidence type="ECO:0000256" key="7">
    <source>
        <dbReference type="ARBA" id="ARBA00023225"/>
    </source>
</evidence>
<keyword evidence="9" id="KW-0969">Cilium</keyword>
<proteinExistence type="inferred from homology"/>
<keyword evidence="4" id="KW-0813">Transport</keyword>
<sequence length="214" mass="23613">MKAYRRYAFPPLMRLQAGIHEPVAVQAEDPALTEALLEECRKGGYDEGYAAGRTEGSRRMADGVAREARAALDALGEPFEAMRTGFARLQDAYRGELREQMVELVEEVARQVVRAELNTRPEQWIALVDEALATLPKPSETVEVRLHPAEYARVLEAVPEQVARYGFAPDPQLAPGECRVSAGERELDVGCGQRLAACMERVHALLHATTQGEA</sequence>
<dbReference type="PANTHER" id="PTHR34982">
    <property type="entry name" value="YOP PROTEINS TRANSLOCATION PROTEIN L"/>
    <property type="match status" value="1"/>
</dbReference>
<protein>
    <recommendedName>
        <fullName evidence="3">Flagellar assembly protein FliH</fullName>
    </recommendedName>
</protein>
<dbReference type="InterPro" id="IPR051472">
    <property type="entry name" value="T3SS_Stator/FliH"/>
</dbReference>
<dbReference type="InterPro" id="IPR018035">
    <property type="entry name" value="Flagellar_FliH/T3SS_HrpE"/>
</dbReference>
<reference evidence="9 10" key="1">
    <citation type="submission" date="2020-10" db="EMBL/GenBank/DDBJ databases">
        <title>Phylogeny of dyella-like bacteria.</title>
        <authorList>
            <person name="Fu J."/>
        </authorList>
    </citation>
    <scope>NUCLEOTIDE SEQUENCE [LARGE SCALE GENOMIC DNA]</scope>
    <source>
        <strain evidence="9 10">BB4</strain>
    </source>
</reference>
<dbReference type="EMBL" id="JADIKD010000011">
    <property type="protein sequence ID" value="MFK2918167.1"/>
    <property type="molecule type" value="Genomic_DNA"/>
</dbReference>
<evidence type="ECO:0000256" key="6">
    <source>
        <dbReference type="ARBA" id="ARBA00022927"/>
    </source>
</evidence>
<evidence type="ECO:0000256" key="4">
    <source>
        <dbReference type="ARBA" id="ARBA00022448"/>
    </source>
</evidence>
<dbReference type="PANTHER" id="PTHR34982:SF1">
    <property type="entry name" value="FLAGELLAR ASSEMBLY PROTEIN FLIH"/>
    <property type="match status" value="1"/>
</dbReference>
<evidence type="ECO:0000256" key="3">
    <source>
        <dbReference type="ARBA" id="ARBA00016507"/>
    </source>
</evidence>
<comment type="caution">
    <text evidence="9">The sequence shown here is derived from an EMBL/GenBank/DDBJ whole genome shotgun (WGS) entry which is preliminary data.</text>
</comment>
<keyword evidence="5" id="KW-1005">Bacterial flagellum biogenesis</keyword>
<dbReference type="Proteomes" id="UP001620408">
    <property type="component" value="Unassembled WGS sequence"/>
</dbReference>
<comment type="function">
    <text evidence="1">Needed for flagellar regrowth and assembly.</text>
</comment>
<name>A0ABW8K8T8_9GAMM</name>
<evidence type="ECO:0000256" key="1">
    <source>
        <dbReference type="ARBA" id="ARBA00003041"/>
    </source>
</evidence>
<keyword evidence="10" id="KW-1185">Reference proteome</keyword>
<feature type="domain" description="Flagellar assembly protein FliH/Type III secretion system HrpE" evidence="8">
    <location>
        <begin position="89"/>
        <end position="196"/>
    </location>
</feature>
<gene>
    <name evidence="9" type="ORF">ISS97_12915</name>
</gene>
<keyword evidence="9" id="KW-0282">Flagellum</keyword>
<evidence type="ECO:0000259" key="8">
    <source>
        <dbReference type="Pfam" id="PF02108"/>
    </source>
</evidence>
<keyword evidence="7" id="KW-1006">Bacterial flagellum protein export</keyword>
<keyword evidence="9" id="KW-0966">Cell projection</keyword>
<dbReference type="RefSeq" id="WP_379983921.1">
    <property type="nucleotide sequence ID" value="NZ_JADIKD010000011.1"/>
</dbReference>
<evidence type="ECO:0000256" key="5">
    <source>
        <dbReference type="ARBA" id="ARBA00022795"/>
    </source>
</evidence>
<evidence type="ECO:0000313" key="10">
    <source>
        <dbReference type="Proteomes" id="UP001620408"/>
    </source>
</evidence>
<evidence type="ECO:0000313" key="9">
    <source>
        <dbReference type="EMBL" id="MFK2918167.1"/>
    </source>
</evidence>
<organism evidence="9 10">
    <name type="scientific">Dyella koreensis</name>
    <dbReference type="NCBI Taxonomy" id="311235"/>
    <lineage>
        <taxon>Bacteria</taxon>
        <taxon>Pseudomonadati</taxon>
        <taxon>Pseudomonadota</taxon>
        <taxon>Gammaproteobacteria</taxon>
        <taxon>Lysobacterales</taxon>
        <taxon>Rhodanobacteraceae</taxon>
        <taxon>Dyella</taxon>
    </lineage>
</organism>